<evidence type="ECO:0008006" key="8">
    <source>
        <dbReference type="Google" id="ProtNLM"/>
    </source>
</evidence>
<keyword evidence="4" id="KW-0408">Iron</keyword>
<comment type="caution">
    <text evidence="6">The sequence shown here is derived from an EMBL/GenBank/DDBJ whole genome shotgun (WGS) entry which is preliminary data.</text>
</comment>
<proteinExistence type="predicted"/>
<keyword evidence="5" id="KW-0456">Lyase</keyword>
<evidence type="ECO:0000256" key="5">
    <source>
        <dbReference type="ARBA" id="ARBA00023239"/>
    </source>
</evidence>
<dbReference type="InterPro" id="IPR025702">
    <property type="entry name" value="OXD"/>
</dbReference>
<gene>
    <name evidence="6" type="ORF">AA0119_g10597</name>
</gene>
<evidence type="ECO:0000256" key="3">
    <source>
        <dbReference type="ARBA" id="ARBA00022723"/>
    </source>
</evidence>
<accession>A0ABY0FYN9</accession>
<keyword evidence="3" id="KW-0479">Metal-binding</keyword>
<sequence>MADDDATICPRRRSQLKPRTHFYEEDTKCGVRPRSVPRSFKSQPHNRHLDQMSCPARLYPLRKPQNHRVPIPRWKLSLPDHIEHVFISYVGVEQHEDSDIATQAREEAVSIIQHWFEQSGAPEAVECFTTIDNYSRTGATVWVYYWSDRRRRDRVVGSLNLKDIHQEVSAAGRPLIGLWHECFTAPVSRLETNYSGLDYLPGLARLPEASTEEHNLSTYWGAARDRIPDSAHDLFPRAADLPRPDPIPNGVGQHLRGTNHANMVHIRSGQYWENCGKEEADSYEQKLEPTLKQGLRYLHENSAETGALSIQYLQNEDLNSNGSSSNKEPRKESCGAGFFANLEDLEHWAKSHASHLKIYGGALAHYKAFGDERRFRTWHEVCVINEGDAMFEYVNCLPDTGVIASVPLTSVNI</sequence>
<name>A0ABY0FYN9_9PLEO</name>
<keyword evidence="7" id="KW-1185">Reference proteome</keyword>
<evidence type="ECO:0000256" key="1">
    <source>
        <dbReference type="ARBA" id="ARBA00001970"/>
    </source>
</evidence>
<dbReference type="EMBL" id="PDXF01000068">
    <property type="protein sequence ID" value="RYN91288.1"/>
    <property type="molecule type" value="Genomic_DNA"/>
</dbReference>
<evidence type="ECO:0000313" key="6">
    <source>
        <dbReference type="EMBL" id="RYN91288.1"/>
    </source>
</evidence>
<protein>
    <recommendedName>
        <fullName evidence="8">Phenylacetaldoxime dehydratase</fullName>
    </recommendedName>
</protein>
<evidence type="ECO:0000313" key="7">
    <source>
        <dbReference type="Proteomes" id="UP000293195"/>
    </source>
</evidence>
<reference evidence="7" key="1">
    <citation type="journal article" date="2019" name="bioRxiv">
        <title>Genomics, evolutionary history and diagnostics of the Alternaria alternata species group including apple and Asian pear pathotypes.</title>
        <authorList>
            <person name="Armitage A.D."/>
            <person name="Cockerton H.M."/>
            <person name="Sreenivasaprasad S."/>
            <person name="Woodhall J.W."/>
            <person name="Lane C.R."/>
            <person name="Harrison R.J."/>
            <person name="Clarkson J.P."/>
        </authorList>
    </citation>
    <scope>NUCLEOTIDE SEQUENCE [LARGE SCALE GENOMIC DNA]</scope>
    <source>
        <strain evidence="7">FERA 635</strain>
    </source>
</reference>
<keyword evidence="2" id="KW-0349">Heme</keyword>
<evidence type="ECO:0000256" key="2">
    <source>
        <dbReference type="ARBA" id="ARBA00022617"/>
    </source>
</evidence>
<dbReference type="Pfam" id="PF13816">
    <property type="entry name" value="Dehydratase_hem"/>
    <property type="match status" value="1"/>
</dbReference>
<evidence type="ECO:0000256" key="4">
    <source>
        <dbReference type="ARBA" id="ARBA00023004"/>
    </source>
</evidence>
<comment type="cofactor">
    <cofactor evidence="1">
        <name>heme b</name>
        <dbReference type="ChEBI" id="CHEBI:60344"/>
    </cofactor>
</comment>
<dbReference type="Proteomes" id="UP000293195">
    <property type="component" value="Unassembled WGS sequence"/>
</dbReference>
<organism evidence="6 7">
    <name type="scientific">Alternaria tenuissima</name>
    <dbReference type="NCBI Taxonomy" id="119927"/>
    <lineage>
        <taxon>Eukaryota</taxon>
        <taxon>Fungi</taxon>
        <taxon>Dikarya</taxon>
        <taxon>Ascomycota</taxon>
        <taxon>Pezizomycotina</taxon>
        <taxon>Dothideomycetes</taxon>
        <taxon>Pleosporomycetidae</taxon>
        <taxon>Pleosporales</taxon>
        <taxon>Pleosporineae</taxon>
        <taxon>Pleosporaceae</taxon>
        <taxon>Alternaria</taxon>
        <taxon>Alternaria sect. Alternaria</taxon>
        <taxon>Alternaria alternata complex</taxon>
    </lineage>
</organism>